<sequence length="128" mass="13960">MKKYIVGMLIIIIGLLVLFAPFGYAHVCFPKADGGFMKCHWMGEAVRMLGGLIAALGVVFLLFKSSRIGIAFSNIGLGVCLILLQTVVIGTCKTATMHCNVYTKPVILLLAIILIAIDVGYLFVNRRR</sequence>
<feature type="transmembrane region" description="Helical" evidence="1">
    <location>
        <begin position="102"/>
        <end position="124"/>
    </location>
</feature>
<feature type="transmembrane region" description="Helical" evidence="1">
    <location>
        <begin position="41"/>
        <end position="63"/>
    </location>
</feature>
<dbReference type="AlphaFoldDB" id="A0A6P1Y1P1"/>
<accession>A0A6P1Y1P1</accession>
<evidence type="ECO:0000256" key="1">
    <source>
        <dbReference type="SAM" id="Phobius"/>
    </source>
</evidence>
<evidence type="ECO:0000313" key="2">
    <source>
        <dbReference type="EMBL" id="QHX43384.1"/>
    </source>
</evidence>
<keyword evidence="1" id="KW-0812">Transmembrane</keyword>
<organism evidence="2 3">
    <name type="scientific">Treponema vincentii</name>
    <dbReference type="NCBI Taxonomy" id="69710"/>
    <lineage>
        <taxon>Bacteria</taxon>
        <taxon>Pseudomonadati</taxon>
        <taxon>Spirochaetota</taxon>
        <taxon>Spirochaetia</taxon>
        <taxon>Spirochaetales</taxon>
        <taxon>Treponemataceae</taxon>
        <taxon>Treponema</taxon>
    </lineage>
</organism>
<keyword evidence="1" id="KW-0472">Membrane</keyword>
<gene>
    <name evidence="2" type="ORF">GWP43_07935</name>
</gene>
<dbReference type="InterPro" id="IPR025531">
    <property type="entry name" value="DUF4418"/>
</dbReference>
<keyword evidence="1" id="KW-1133">Transmembrane helix</keyword>
<evidence type="ECO:0000313" key="3">
    <source>
        <dbReference type="Proteomes" id="UP000464374"/>
    </source>
</evidence>
<proteinExistence type="predicted"/>
<reference evidence="2 3" key="1">
    <citation type="submission" date="2020-01" db="EMBL/GenBank/DDBJ databases">
        <title>Complete genome sequence of a human oral phylogroup 1 Treponema sp. strain ATCC 700766, originally isolated from periodontitis dental plaque.</title>
        <authorList>
            <person name="Chan Y."/>
            <person name="Huo Y.-B."/>
            <person name="Yu X.-L."/>
            <person name="Zeng H."/>
            <person name="Leung W.-K."/>
            <person name="Watt R.M."/>
        </authorList>
    </citation>
    <scope>NUCLEOTIDE SEQUENCE [LARGE SCALE GENOMIC DNA]</scope>
    <source>
        <strain evidence="2 3">OMZ 804</strain>
    </source>
</reference>
<dbReference type="Proteomes" id="UP000464374">
    <property type="component" value="Chromosome"/>
</dbReference>
<dbReference type="EMBL" id="CP048020">
    <property type="protein sequence ID" value="QHX43384.1"/>
    <property type="molecule type" value="Genomic_DNA"/>
</dbReference>
<protein>
    <submittedName>
        <fullName evidence="2">DUF4418 family protein</fullName>
    </submittedName>
</protein>
<dbReference type="KEGG" id="trz:GWP43_07935"/>
<dbReference type="RefSeq" id="WP_162663707.1">
    <property type="nucleotide sequence ID" value="NZ_CP048020.1"/>
</dbReference>
<feature type="transmembrane region" description="Helical" evidence="1">
    <location>
        <begin position="70"/>
        <end position="90"/>
    </location>
</feature>
<dbReference type="Pfam" id="PF14387">
    <property type="entry name" value="DUF4418"/>
    <property type="match status" value="1"/>
</dbReference>
<name>A0A6P1Y1P1_9SPIR</name>